<feature type="transmembrane region" description="Helical" evidence="6">
    <location>
        <begin position="260"/>
        <end position="278"/>
    </location>
</feature>
<keyword evidence="5 6" id="KW-0472">Membrane</keyword>
<dbReference type="InterPro" id="IPR002293">
    <property type="entry name" value="AA/rel_permease1"/>
</dbReference>
<dbReference type="EMBL" id="RJUF01000192">
    <property type="protein sequence ID" value="MCP9765769.1"/>
    <property type="molecule type" value="Genomic_DNA"/>
</dbReference>
<dbReference type="GO" id="GO:0015171">
    <property type="term" value="F:amino acid transmembrane transporter activity"/>
    <property type="evidence" value="ECO:0007669"/>
    <property type="project" value="TreeGrafter"/>
</dbReference>
<evidence type="ECO:0000256" key="4">
    <source>
        <dbReference type="ARBA" id="ARBA00022989"/>
    </source>
</evidence>
<dbReference type="Pfam" id="PF13520">
    <property type="entry name" value="AA_permease_2"/>
    <property type="match status" value="1"/>
</dbReference>
<evidence type="ECO:0000256" key="6">
    <source>
        <dbReference type="SAM" id="Phobius"/>
    </source>
</evidence>
<feature type="transmembrane region" description="Helical" evidence="6">
    <location>
        <begin position="417"/>
        <end position="439"/>
    </location>
</feature>
<evidence type="ECO:0000256" key="5">
    <source>
        <dbReference type="ARBA" id="ARBA00023136"/>
    </source>
</evidence>
<keyword evidence="2" id="KW-0813">Transport</keyword>
<dbReference type="InterPro" id="IPR029485">
    <property type="entry name" value="CAT_C"/>
</dbReference>
<feature type="transmembrane region" description="Helical" evidence="6">
    <location>
        <begin position="451"/>
        <end position="471"/>
    </location>
</feature>
<protein>
    <submittedName>
        <fullName evidence="8">Amino acid permease</fullName>
    </submittedName>
</protein>
<feature type="domain" description="Cationic amino acid transporter C-terminal" evidence="7">
    <location>
        <begin position="510"/>
        <end position="553"/>
    </location>
</feature>
<feature type="transmembrane region" description="Helical" evidence="6">
    <location>
        <begin position="483"/>
        <end position="503"/>
    </location>
</feature>
<feature type="transmembrane region" description="Helical" evidence="6">
    <location>
        <begin position="343"/>
        <end position="366"/>
    </location>
</feature>
<dbReference type="GO" id="GO:0016020">
    <property type="term" value="C:membrane"/>
    <property type="evidence" value="ECO:0007669"/>
    <property type="project" value="UniProtKB-SubCell"/>
</dbReference>
<dbReference type="Proteomes" id="UP001204144">
    <property type="component" value="Unassembled WGS sequence"/>
</dbReference>
<comment type="caution">
    <text evidence="8">The sequence shown here is derived from an EMBL/GenBank/DDBJ whole genome shotgun (WGS) entry which is preliminary data.</text>
</comment>
<proteinExistence type="predicted"/>
<dbReference type="AlphaFoldDB" id="A0AAE3H5V1"/>
<feature type="transmembrane region" description="Helical" evidence="6">
    <location>
        <begin position="228"/>
        <end position="248"/>
    </location>
</feature>
<feature type="transmembrane region" description="Helical" evidence="6">
    <location>
        <begin position="299"/>
        <end position="323"/>
    </location>
</feature>
<gene>
    <name evidence="8" type="ORF">EGI31_22775</name>
</gene>
<dbReference type="RefSeq" id="WP_255039477.1">
    <property type="nucleotide sequence ID" value="NZ_RJUF01000192.1"/>
</dbReference>
<feature type="transmembrane region" description="Helical" evidence="6">
    <location>
        <begin position="393"/>
        <end position="411"/>
    </location>
</feature>
<accession>A0AAE3H5V1</accession>
<evidence type="ECO:0000313" key="8">
    <source>
        <dbReference type="EMBL" id="MCP9765769.1"/>
    </source>
</evidence>
<reference evidence="8 9" key="1">
    <citation type="submission" date="2018-11" db="EMBL/GenBank/DDBJ databases">
        <title>Novel bacteria species description.</title>
        <authorList>
            <person name="Han J.-H."/>
        </authorList>
    </citation>
    <scope>NUCLEOTIDE SEQUENCE [LARGE SCALE GENOMIC DNA]</scope>
    <source>
        <strain evidence="8 9">KCTC23259</strain>
    </source>
</reference>
<feature type="transmembrane region" description="Helical" evidence="6">
    <location>
        <begin position="36"/>
        <end position="58"/>
    </location>
</feature>
<feature type="transmembrane region" description="Helical" evidence="6">
    <location>
        <begin position="510"/>
        <end position="528"/>
    </location>
</feature>
<feature type="transmembrane region" description="Helical" evidence="6">
    <location>
        <begin position="64"/>
        <end position="83"/>
    </location>
</feature>
<keyword evidence="3 6" id="KW-0812">Transmembrane</keyword>
<evidence type="ECO:0000256" key="1">
    <source>
        <dbReference type="ARBA" id="ARBA00004141"/>
    </source>
</evidence>
<dbReference type="PANTHER" id="PTHR43243">
    <property type="entry name" value="INNER MEMBRANE TRANSPORTER YGJI-RELATED"/>
    <property type="match status" value="1"/>
</dbReference>
<organism evidence="8 9">
    <name type="scientific">Lacihabitans soyangensis</name>
    <dbReference type="NCBI Taxonomy" id="869394"/>
    <lineage>
        <taxon>Bacteria</taxon>
        <taxon>Pseudomonadati</taxon>
        <taxon>Bacteroidota</taxon>
        <taxon>Cytophagia</taxon>
        <taxon>Cytophagales</taxon>
        <taxon>Leadbetterellaceae</taxon>
        <taxon>Lacihabitans</taxon>
    </lineage>
</organism>
<dbReference type="PANTHER" id="PTHR43243:SF4">
    <property type="entry name" value="CATIONIC AMINO ACID TRANSPORTER 4"/>
    <property type="match status" value="1"/>
</dbReference>
<keyword evidence="4 6" id="KW-1133">Transmembrane helix</keyword>
<name>A0AAE3H5V1_9BACT</name>
<comment type="subcellular location">
    <subcellularLocation>
        <location evidence="1">Membrane</location>
        <topology evidence="1">Multi-pass membrane protein</topology>
    </subcellularLocation>
</comment>
<keyword evidence="9" id="KW-1185">Reference proteome</keyword>
<evidence type="ECO:0000256" key="3">
    <source>
        <dbReference type="ARBA" id="ARBA00022692"/>
    </source>
</evidence>
<evidence type="ECO:0000259" key="7">
    <source>
        <dbReference type="Pfam" id="PF13906"/>
    </source>
</evidence>
<feature type="transmembrane region" description="Helical" evidence="6">
    <location>
        <begin position="534"/>
        <end position="550"/>
    </location>
</feature>
<dbReference type="Pfam" id="PF13906">
    <property type="entry name" value="AA_permease_C"/>
    <property type="match status" value="1"/>
</dbReference>
<evidence type="ECO:0000313" key="9">
    <source>
        <dbReference type="Proteomes" id="UP001204144"/>
    </source>
</evidence>
<dbReference type="Gene3D" id="1.20.1740.10">
    <property type="entry name" value="Amino acid/polyamine transporter I"/>
    <property type="match status" value="1"/>
</dbReference>
<feature type="transmembrane region" description="Helical" evidence="6">
    <location>
        <begin position="198"/>
        <end position="216"/>
    </location>
</feature>
<sequence>MLKSLFRRKNIDQAIKDVNSVEHGSGLAKVLGVRDLTMFGIAAIIGAGIFSTIGRASFNGGPAVSLLFVFTAIACVFTALSYAQFASTVPVSGSAYTYAYVSFGELFAWIIGWALVLEYAVSNMVVAISWSEYFVSMLENIFRIHFPRWLAIDAGTAKLAYQDVQKATANGTLGEIASNMKALAQAYVDAPTFAGIKIIFNLPAGAITGLITALIYTGIKESRNASNILVVIKLAVILLVIVGGVFYIDTANWKPFAPNGMKGVMMSVASVFFAFIGFDSISTTAEECKDPQRDLPKAMLITLAICTILYVVITLVLTGMVNYKELGVNDPLAYVFEKVNFDWMAGIISVSAVVAITSALLAYQVGQPRIWMVMSRDGLLPKKFSKIHKKYKTPSFATIITGLFVGIPSLFMNMQFFIDLTSVGTFFAFILVCCGILYMDHTGLSKNSKFRVPYINGKFIIGITFLAALFWTKYNTDGVFAHIGEKPLIIVFWLAWLAISIMALKYKFSLLPVMGILTNLYLMTELGWSNWRMFLIWVVIGIAIYFLYGYKNSKLNKA</sequence>
<evidence type="ECO:0000256" key="2">
    <source>
        <dbReference type="ARBA" id="ARBA00022448"/>
    </source>
</evidence>
<dbReference type="PIRSF" id="PIRSF006060">
    <property type="entry name" value="AA_transporter"/>
    <property type="match status" value="1"/>
</dbReference>